<dbReference type="Proteomes" id="UP001054857">
    <property type="component" value="Unassembled WGS sequence"/>
</dbReference>
<feature type="region of interest" description="Disordered" evidence="1">
    <location>
        <begin position="162"/>
        <end position="183"/>
    </location>
</feature>
<comment type="caution">
    <text evidence="2">The sequence shown here is derived from an EMBL/GenBank/DDBJ whole genome shotgun (WGS) entry which is preliminary data.</text>
</comment>
<sequence length="183" mass="20110">MLNKASRGDTDPAPVGSIEEALVSLKLSTKDPEQTRKLDHVIDVLRDVLSGPNIMVCCQDQEALWWEMFAEVFASEVAAQTRASGGREPSPACKRQILADILVWAEVTQEHYDSGTQRFVTEPHEADESFQRIGRAFRVVKARKQSSTAACDNACTERRCGYKASSETSSSDTSSTHGQEGLC</sequence>
<dbReference type="EMBL" id="BMAR01000074">
    <property type="protein sequence ID" value="GFR52871.1"/>
    <property type="molecule type" value="Genomic_DNA"/>
</dbReference>
<evidence type="ECO:0000313" key="3">
    <source>
        <dbReference type="Proteomes" id="UP001054857"/>
    </source>
</evidence>
<name>A0AAD3E364_9CHLO</name>
<organism evidence="2 3">
    <name type="scientific">Astrephomene gubernaculifera</name>
    <dbReference type="NCBI Taxonomy" id="47775"/>
    <lineage>
        <taxon>Eukaryota</taxon>
        <taxon>Viridiplantae</taxon>
        <taxon>Chlorophyta</taxon>
        <taxon>core chlorophytes</taxon>
        <taxon>Chlorophyceae</taxon>
        <taxon>CS clade</taxon>
        <taxon>Chlamydomonadales</taxon>
        <taxon>Astrephomenaceae</taxon>
        <taxon>Astrephomene</taxon>
    </lineage>
</organism>
<evidence type="ECO:0000313" key="2">
    <source>
        <dbReference type="EMBL" id="GFR52871.1"/>
    </source>
</evidence>
<protein>
    <submittedName>
        <fullName evidence="2">Uncharacterized protein</fullName>
    </submittedName>
</protein>
<gene>
    <name evidence="2" type="ORF">Agub_g15499</name>
</gene>
<reference evidence="2 3" key="1">
    <citation type="journal article" date="2021" name="Sci. Rep.">
        <title>Genome sequencing of the multicellular alga Astrephomene provides insights into convergent evolution of germ-soma differentiation.</title>
        <authorList>
            <person name="Yamashita S."/>
            <person name="Yamamoto K."/>
            <person name="Matsuzaki R."/>
            <person name="Suzuki S."/>
            <person name="Yamaguchi H."/>
            <person name="Hirooka S."/>
            <person name="Minakuchi Y."/>
            <person name="Miyagishima S."/>
            <person name="Kawachi M."/>
            <person name="Toyoda A."/>
            <person name="Nozaki H."/>
        </authorList>
    </citation>
    <scope>NUCLEOTIDE SEQUENCE [LARGE SCALE GENOMIC DNA]</scope>
    <source>
        <strain evidence="2 3">NIES-4017</strain>
    </source>
</reference>
<dbReference type="AlphaFoldDB" id="A0AAD3E364"/>
<proteinExistence type="predicted"/>
<feature type="compositionally biased region" description="Low complexity" evidence="1">
    <location>
        <begin position="165"/>
        <end position="176"/>
    </location>
</feature>
<keyword evidence="3" id="KW-1185">Reference proteome</keyword>
<accession>A0AAD3E364</accession>
<evidence type="ECO:0000256" key="1">
    <source>
        <dbReference type="SAM" id="MobiDB-lite"/>
    </source>
</evidence>